<gene>
    <name evidence="1" type="ORF">X975_26378</name>
</gene>
<dbReference type="AlphaFoldDB" id="A0A087T795"/>
<dbReference type="STRING" id="407821.A0A087T795"/>
<keyword evidence="2" id="KW-1185">Reference proteome</keyword>
<accession>A0A087T795</accession>
<organism evidence="1 2">
    <name type="scientific">Stegodyphus mimosarum</name>
    <name type="common">African social velvet spider</name>
    <dbReference type="NCBI Taxonomy" id="407821"/>
    <lineage>
        <taxon>Eukaryota</taxon>
        <taxon>Metazoa</taxon>
        <taxon>Ecdysozoa</taxon>
        <taxon>Arthropoda</taxon>
        <taxon>Chelicerata</taxon>
        <taxon>Arachnida</taxon>
        <taxon>Araneae</taxon>
        <taxon>Araneomorphae</taxon>
        <taxon>Entelegynae</taxon>
        <taxon>Eresoidea</taxon>
        <taxon>Eresidae</taxon>
        <taxon>Stegodyphus</taxon>
    </lineage>
</organism>
<evidence type="ECO:0000313" key="1">
    <source>
        <dbReference type="EMBL" id="KFM60984.1"/>
    </source>
</evidence>
<proteinExistence type="predicted"/>
<dbReference type="Proteomes" id="UP000054359">
    <property type="component" value="Unassembled WGS sequence"/>
</dbReference>
<dbReference type="EMBL" id="KK113763">
    <property type="protein sequence ID" value="KFM60984.1"/>
    <property type="molecule type" value="Genomic_DNA"/>
</dbReference>
<feature type="non-terminal residue" evidence="1">
    <location>
        <position position="201"/>
    </location>
</feature>
<name>A0A087T795_STEMI</name>
<protein>
    <submittedName>
        <fullName evidence="1">Dynein heavy chain 2, axonemal</fullName>
    </submittedName>
</protein>
<dbReference type="OrthoDB" id="10251809at2759"/>
<reference evidence="1 2" key="1">
    <citation type="submission" date="2013-11" db="EMBL/GenBank/DDBJ databases">
        <title>Genome sequencing of Stegodyphus mimosarum.</title>
        <authorList>
            <person name="Bechsgaard J."/>
        </authorList>
    </citation>
    <scope>NUCLEOTIDE SEQUENCE [LARGE SCALE GENOMIC DNA]</scope>
</reference>
<sequence length="201" mass="23584">MDIPDFDISFVRRYSLADLDTIDFSTSDDYAIVVENLKSMITLGQNVEKCWNEEHEQLLWQYVIDPESNLFVCYFFETCLVVKCSIPDVPVLELFYFIKISTEKLTSENYNIKLICGRAVSSYFESLCELLCIMYLPIISKHLELPKYIKSDYLPQISKYIRELSNLRSKLQGELVLYVPREIENQDTETIIEQKQLLDDV</sequence>
<evidence type="ECO:0000313" key="2">
    <source>
        <dbReference type="Proteomes" id="UP000054359"/>
    </source>
</evidence>